<keyword evidence="7" id="KW-0808">Transferase</keyword>
<dbReference type="SMART" id="SM00387">
    <property type="entry name" value="HATPase_c"/>
    <property type="match status" value="1"/>
</dbReference>
<dbReference type="SUPFAM" id="SSF55785">
    <property type="entry name" value="PYP-like sensor domain (PAS domain)"/>
    <property type="match status" value="1"/>
</dbReference>
<reference evidence="7 8" key="1">
    <citation type="journal article" date="2020" name="Microbiol. Resour. Announc.">
        <title>Complete genome sequence of Pseudomonas otitidis strain MrB4, isolated from Lake Biwa in Japan.</title>
        <authorList>
            <person name="Miyazaki K."/>
            <person name="Hase E."/>
            <person name="Maruya T."/>
        </authorList>
    </citation>
    <scope>NUCLEOTIDE SEQUENCE [LARGE SCALE GENOMIC DNA]</scope>
    <source>
        <strain evidence="7 8">MrB4</strain>
    </source>
</reference>
<dbReference type="InterPro" id="IPR000700">
    <property type="entry name" value="PAS-assoc_C"/>
</dbReference>
<dbReference type="InterPro" id="IPR029016">
    <property type="entry name" value="GAF-like_dom_sf"/>
</dbReference>
<evidence type="ECO:0000313" key="8">
    <source>
        <dbReference type="Proteomes" id="UP000501237"/>
    </source>
</evidence>
<dbReference type="EMBL" id="AP022642">
    <property type="protein sequence ID" value="BCA28588.1"/>
    <property type="molecule type" value="Genomic_DNA"/>
</dbReference>
<dbReference type="SMART" id="SM00065">
    <property type="entry name" value="GAF"/>
    <property type="match status" value="1"/>
</dbReference>
<dbReference type="InterPro" id="IPR004358">
    <property type="entry name" value="Sig_transdc_His_kin-like_C"/>
</dbReference>
<dbReference type="SUPFAM" id="SSF52540">
    <property type="entry name" value="P-loop containing nucleoside triphosphate hydrolases"/>
    <property type="match status" value="1"/>
</dbReference>
<dbReference type="InterPro" id="IPR003661">
    <property type="entry name" value="HisK_dim/P_dom"/>
</dbReference>
<protein>
    <recommendedName>
        <fullName evidence="2">histidine kinase</fullName>
        <ecNumber evidence="2">2.7.13.3</ecNumber>
    </recommendedName>
</protein>
<comment type="catalytic activity">
    <reaction evidence="1">
        <text>ATP + protein L-histidine = ADP + protein N-phospho-L-histidine.</text>
        <dbReference type="EC" id="2.7.13.3"/>
    </reaction>
</comment>
<dbReference type="SUPFAM" id="SSF56112">
    <property type="entry name" value="Protein kinase-like (PK-like)"/>
    <property type="match status" value="1"/>
</dbReference>
<dbReference type="InterPro" id="IPR011009">
    <property type="entry name" value="Kinase-like_dom_sf"/>
</dbReference>
<keyword evidence="3" id="KW-0597">Phosphoprotein</keyword>
<dbReference type="InterPro" id="IPR027417">
    <property type="entry name" value="P-loop_NTPase"/>
</dbReference>
<dbReference type="InterPro" id="IPR000719">
    <property type="entry name" value="Prot_kinase_dom"/>
</dbReference>
<dbReference type="InterPro" id="IPR053159">
    <property type="entry name" value="Hybrid_Histidine_Kinase"/>
</dbReference>
<dbReference type="Gene3D" id="3.40.50.300">
    <property type="entry name" value="P-loop containing nucleotide triphosphate hydrolases"/>
    <property type="match status" value="1"/>
</dbReference>
<keyword evidence="7" id="KW-0418">Kinase</keyword>
<dbReference type="CDD" id="cd00082">
    <property type="entry name" value="HisKA"/>
    <property type="match status" value="1"/>
</dbReference>
<evidence type="ECO:0000256" key="3">
    <source>
        <dbReference type="ARBA" id="ARBA00022553"/>
    </source>
</evidence>
<evidence type="ECO:0000259" key="6">
    <source>
        <dbReference type="PROSITE" id="PS50113"/>
    </source>
</evidence>
<dbReference type="InterPro" id="IPR035965">
    <property type="entry name" value="PAS-like_dom_sf"/>
</dbReference>
<dbReference type="Pfam" id="PF01590">
    <property type="entry name" value="GAF"/>
    <property type="match status" value="1"/>
</dbReference>
<dbReference type="Pfam" id="PF00512">
    <property type="entry name" value="HisKA"/>
    <property type="match status" value="1"/>
</dbReference>
<dbReference type="Gene3D" id="1.10.287.130">
    <property type="match status" value="1"/>
</dbReference>
<accession>A0A679GJP9</accession>
<dbReference type="Pfam" id="PF13191">
    <property type="entry name" value="AAA_16"/>
    <property type="match status" value="1"/>
</dbReference>
<evidence type="ECO:0000313" key="7">
    <source>
        <dbReference type="EMBL" id="BCA28588.1"/>
    </source>
</evidence>
<dbReference type="Proteomes" id="UP000501237">
    <property type="component" value="Chromosome"/>
</dbReference>
<dbReference type="InterPro" id="IPR036097">
    <property type="entry name" value="HisK_dim/P_sf"/>
</dbReference>
<dbReference type="Gene3D" id="3.30.450.20">
    <property type="entry name" value="PAS domain"/>
    <property type="match status" value="1"/>
</dbReference>
<feature type="domain" description="PAC" evidence="6">
    <location>
        <begin position="1524"/>
        <end position="1571"/>
    </location>
</feature>
<dbReference type="SMART" id="SM00220">
    <property type="entry name" value="S_TKc"/>
    <property type="match status" value="1"/>
</dbReference>
<dbReference type="KEGG" id="poj:PtoMrB4_25650"/>
<dbReference type="GO" id="GO:0005524">
    <property type="term" value="F:ATP binding"/>
    <property type="evidence" value="ECO:0007669"/>
    <property type="project" value="InterPro"/>
</dbReference>
<dbReference type="SMART" id="SM00388">
    <property type="entry name" value="HisKA"/>
    <property type="match status" value="1"/>
</dbReference>
<dbReference type="GO" id="GO:0000155">
    <property type="term" value="F:phosphorelay sensor kinase activity"/>
    <property type="evidence" value="ECO:0007669"/>
    <property type="project" value="InterPro"/>
</dbReference>
<gene>
    <name evidence="7" type="ORF">PtoMrB4_25650</name>
</gene>
<dbReference type="PANTHER" id="PTHR43642">
    <property type="entry name" value="HYBRID SIGNAL TRANSDUCTION HISTIDINE KINASE G"/>
    <property type="match status" value="1"/>
</dbReference>
<dbReference type="PROSITE" id="PS50113">
    <property type="entry name" value="PAC"/>
    <property type="match status" value="1"/>
</dbReference>
<feature type="domain" description="Protein kinase" evidence="4">
    <location>
        <begin position="1"/>
        <end position="284"/>
    </location>
</feature>
<sequence>MGCVSPPPLLHDLPDALAACFDEHWLARVDWHPLDRNGELSRWRVRDSRAGRQWLVVRAGPQAAHWELAGLDHEYALGSRLDPAWALLPVARLGGADGTLLVLDDDAGMPLSLTCREPLAVEPFLRLALAAAQALGKVHRSGLAHRNLCPDNLFLMPDGRIRLTGFGQAGALENAVSGSPALNDRQLAYLPPERDGTPEADLYALGVCFFQWLTGRYPFVAGDPLEWQHRHAAVAAPAPSQLRPGVPAAVDALLAAMLAKQADARPRQAAQVESELRRCLEAWREGAALHRTAGGAALLVAREAELATLAAARERLRKGQGGAVLVAGEAGIGKTSLMRRFRREEDDASVLFASTKCELSRRRAPYEGLAGLFGGLCERLLAEAPAQAQRWREHLQGVVGTHAQRVVRLIPPLAPLLGDGRLPAEALPPSEARRYLHGVLQRLLGALARREHPLLLFVDDLQWIDEESRDFLCELAPSAFDHCLLVLAYRPAECRAGSLAAPLLAACEGLGERCVRIDLAPLGARGIGDLLGAGLSLQPEAHARLAGHLEQQGHGNPLYLTQFAALLREAGDTPLMADGPVVDVASLLEVRLRRLPESTRELLGALALLGNRTPLDELAQASGLPADTVAHHLHPAREAGLLEEQAEGLAFAHDALLESVRGQLPAQRQAGMHAGFARQLLAGLATQAPAAAVFRVAAQVLRVTPATLDAEDRRRFVDLLLRAACLAADAVAPGPLLDYLHQAGALLQGLDDPARAREVELLHVHGLILGADYLAADTRLQARLADTADALERIALQRLRVEIHCLRGDYPGALACVAAALAERGVVFPCAPTPEQAAEAWQALLAELDGRPPAYFAELPEAQDAEALAVMELLAALVVPGSFIQPNLMLLATARIARMALQHGLSAAAVQALAWLGVAAAERFECHAEGFAFSAVARRLAEQPAYAASRVSALVALDQVSVWTQSLPFALECAEQAYRASLAQGSPSFACYANNHIVSDLLVLGAPIERMLGQIDSGLELARNLEFLDAQTILHAQARYIRRLAGEGGSHLPIPDVEILRQRVAWSHMGPLRFWWSLFEGLLAFLEGQLEEAAVHLDAAWALTWSAPVHIHQIDLAMFSVLNRAALQTATGRPQDYAEPLRRLRLWAGLNPRYFADRLALAEAEVARAEGDPVRALRLYERAIACAEACGAIHLKGLSHELAARCHEALELPGTAREHLRQAHAAWRRWGAHTLAVQLEQAHPFLCEGSSVGDGPRPAAEQLDRLSITRACQALSREIEPAALIETLLANAAMHAGASYVALLLHEGGNLHVEACGQADHDGVTVRLQPEAEAARLAPLGLVREALERREPVLVEGPYALRCYTGDPYLGQLENGTVLCLPLLKQREVVGALYLENRLTTGAIDPARIDLLALLAAQAAISLSHARLYGDLLAENRRRRDSESTLRRTQALLALGQEVSRYGTFVWRVGREPSFWSAALVAELRLEAPADGAYLSQPGALVHADDRARFGQALETALAERQGARLEFRSVSMDGSPRYLELVLEPAEHETFIGVVSDVTERRRTEAELRAARSELDRTSQATILGELAASISHEINQPLAAILSNAGASIRWLERDSPSVEEALEGLRDILAECRRAADIVRATRALARQAPSQRRPLALGKVIRQVLAITRAELDDKHVDVSLRLASGVTVEGDAVQLQQVMRNLIQNAVEAMQCQPPSTRRLVLESQVLGSEVLVLVEDSGPGVAEEAQGRIFQAFFSTKASGMGMGLAICESILCAHGGRLGATRGRRGESLFFFTLPLAAG</sequence>
<dbReference type="InterPro" id="IPR036890">
    <property type="entry name" value="HATPase_C_sf"/>
</dbReference>
<feature type="domain" description="Histidine kinase" evidence="5">
    <location>
        <begin position="1591"/>
        <end position="1805"/>
    </location>
</feature>
<dbReference type="PROSITE" id="PS50011">
    <property type="entry name" value="PROTEIN_KINASE_DOM"/>
    <property type="match status" value="1"/>
</dbReference>
<dbReference type="PANTHER" id="PTHR43642:SF1">
    <property type="entry name" value="HYBRID SIGNAL TRANSDUCTION HISTIDINE KINASE G"/>
    <property type="match status" value="1"/>
</dbReference>
<organism evidence="7 8">
    <name type="scientific">Metapseudomonas otitidis</name>
    <dbReference type="NCBI Taxonomy" id="319939"/>
    <lineage>
        <taxon>Bacteria</taxon>
        <taxon>Pseudomonadati</taxon>
        <taxon>Pseudomonadota</taxon>
        <taxon>Gammaproteobacteria</taxon>
        <taxon>Pseudomonadales</taxon>
        <taxon>Pseudomonadaceae</taxon>
        <taxon>Metapseudomonas</taxon>
    </lineage>
</organism>
<dbReference type="Gene3D" id="3.30.450.40">
    <property type="match status" value="1"/>
</dbReference>
<dbReference type="InterPro" id="IPR003018">
    <property type="entry name" value="GAF"/>
</dbReference>
<dbReference type="Pfam" id="PF00069">
    <property type="entry name" value="Pkinase"/>
    <property type="match status" value="1"/>
</dbReference>
<name>A0A679GJP9_9GAMM</name>
<dbReference type="SUPFAM" id="SSF55874">
    <property type="entry name" value="ATPase domain of HSP90 chaperone/DNA topoisomerase II/histidine kinase"/>
    <property type="match status" value="1"/>
</dbReference>
<dbReference type="PRINTS" id="PR00344">
    <property type="entry name" value="BCTRLSENSOR"/>
</dbReference>
<dbReference type="InterPro" id="IPR041664">
    <property type="entry name" value="AAA_16"/>
</dbReference>
<dbReference type="SUPFAM" id="SSF47384">
    <property type="entry name" value="Homodimeric domain of signal transducing histidine kinase"/>
    <property type="match status" value="1"/>
</dbReference>
<dbReference type="EC" id="2.7.13.3" evidence="2"/>
<dbReference type="Gene3D" id="3.30.565.10">
    <property type="entry name" value="Histidine kinase-like ATPase, C-terminal domain"/>
    <property type="match status" value="1"/>
</dbReference>
<dbReference type="PROSITE" id="PS50109">
    <property type="entry name" value="HIS_KIN"/>
    <property type="match status" value="1"/>
</dbReference>
<dbReference type="Gene3D" id="1.10.510.10">
    <property type="entry name" value="Transferase(Phosphotransferase) domain 1"/>
    <property type="match status" value="1"/>
</dbReference>
<evidence type="ECO:0000256" key="1">
    <source>
        <dbReference type="ARBA" id="ARBA00000085"/>
    </source>
</evidence>
<proteinExistence type="predicted"/>
<evidence type="ECO:0000256" key="2">
    <source>
        <dbReference type="ARBA" id="ARBA00012438"/>
    </source>
</evidence>
<dbReference type="Pfam" id="PF02518">
    <property type="entry name" value="HATPase_c"/>
    <property type="match status" value="1"/>
</dbReference>
<evidence type="ECO:0000259" key="4">
    <source>
        <dbReference type="PROSITE" id="PS50011"/>
    </source>
</evidence>
<dbReference type="InterPro" id="IPR005467">
    <property type="entry name" value="His_kinase_dom"/>
</dbReference>
<evidence type="ECO:0000259" key="5">
    <source>
        <dbReference type="PROSITE" id="PS50109"/>
    </source>
</evidence>
<dbReference type="SUPFAM" id="SSF55781">
    <property type="entry name" value="GAF domain-like"/>
    <property type="match status" value="1"/>
</dbReference>
<dbReference type="InterPro" id="IPR003594">
    <property type="entry name" value="HATPase_dom"/>
</dbReference>